<protein>
    <submittedName>
        <fullName evidence="2">Uncharacterized protein</fullName>
    </submittedName>
</protein>
<comment type="caution">
    <text evidence="2">The sequence shown here is derived from an EMBL/GenBank/DDBJ whole genome shotgun (WGS) entry which is preliminary data.</text>
</comment>
<dbReference type="AlphaFoldDB" id="A0A0C2M9S8"/>
<dbReference type="Proteomes" id="UP000031668">
    <property type="component" value="Unassembled WGS sequence"/>
</dbReference>
<keyword evidence="1" id="KW-0812">Transmembrane</keyword>
<proteinExistence type="predicted"/>
<organism evidence="2 3">
    <name type="scientific">Thelohanellus kitauei</name>
    <name type="common">Myxosporean</name>
    <dbReference type="NCBI Taxonomy" id="669202"/>
    <lineage>
        <taxon>Eukaryota</taxon>
        <taxon>Metazoa</taxon>
        <taxon>Cnidaria</taxon>
        <taxon>Myxozoa</taxon>
        <taxon>Myxosporea</taxon>
        <taxon>Bivalvulida</taxon>
        <taxon>Platysporina</taxon>
        <taxon>Myxobolidae</taxon>
        <taxon>Thelohanellus</taxon>
    </lineage>
</organism>
<keyword evidence="1" id="KW-1133">Transmembrane helix</keyword>
<dbReference type="OrthoDB" id="8061556at2759"/>
<keyword evidence="1" id="KW-0472">Membrane</keyword>
<gene>
    <name evidence="2" type="ORF">RF11_14567</name>
</gene>
<evidence type="ECO:0000256" key="1">
    <source>
        <dbReference type="SAM" id="Phobius"/>
    </source>
</evidence>
<reference evidence="2 3" key="1">
    <citation type="journal article" date="2014" name="Genome Biol. Evol.">
        <title>The genome of the myxosporean Thelohanellus kitauei shows adaptations to nutrient acquisition within its fish host.</title>
        <authorList>
            <person name="Yang Y."/>
            <person name="Xiong J."/>
            <person name="Zhou Z."/>
            <person name="Huo F."/>
            <person name="Miao W."/>
            <person name="Ran C."/>
            <person name="Liu Y."/>
            <person name="Zhang J."/>
            <person name="Feng J."/>
            <person name="Wang M."/>
            <person name="Wang M."/>
            <person name="Wang L."/>
            <person name="Yao B."/>
        </authorList>
    </citation>
    <scope>NUCLEOTIDE SEQUENCE [LARGE SCALE GENOMIC DNA]</scope>
    <source>
        <strain evidence="2">Wuqing</strain>
    </source>
</reference>
<accession>A0A0C2M9S8</accession>
<evidence type="ECO:0000313" key="2">
    <source>
        <dbReference type="EMBL" id="KII63750.1"/>
    </source>
</evidence>
<feature type="transmembrane region" description="Helical" evidence="1">
    <location>
        <begin position="140"/>
        <end position="162"/>
    </location>
</feature>
<dbReference type="EMBL" id="JWZT01004599">
    <property type="protein sequence ID" value="KII63750.1"/>
    <property type="molecule type" value="Genomic_DNA"/>
</dbReference>
<name>A0A0C2M9S8_THEKT</name>
<evidence type="ECO:0000313" key="3">
    <source>
        <dbReference type="Proteomes" id="UP000031668"/>
    </source>
</evidence>
<sequence length="246" mass="27945">MDLESIYRIASDPVSAIGLLRHYWVLPEEMFCKLYSSKIAEHQKPDISFKHHITGAHTNNVEAYQASVKNHFKADSRQVLYYQLVFARIRKGAVRCLGNNHECLSLLAVNLRLMALFACSFDVLSQEVTESLEIEGMNSFALMAFMSANLAPLAEILGALFLRSSKIYFGTFGYDHQLYVVIIVFEHFVFVEISSFIAVSRSKMVCDFIAIHRRYPSETHVEVSGVVIHDNPENIPNTSEELDGRF</sequence>
<keyword evidence="3" id="KW-1185">Reference proteome</keyword>
<feature type="transmembrane region" description="Helical" evidence="1">
    <location>
        <begin position="178"/>
        <end position="199"/>
    </location>
</feature>